<dbReference type="EMBL" id="JALBUU010000125">
    <property type="protein sequence ID" value="MCI0756873.1"/>
    <property type="molecule type" value="Genomic_DNA"/>
</dbReference>
<accession>A0ABS9WC38</accession>
<name>A0ABS9WC38_9PROT</name>
<reference evidence="2 3" key="1">
    <citation type="submission" date="2022-03" db="EMBL/GenBank/DDBJ databases">
        <title>Complete genome analysis of Roseomonas KG 17.1 : a prolific producer of plant growth promoters.</title>
        <authorList>
            <person name="Saadouli I."/>
            <person name="Najjari A."/>
            <person name="Mosbah A."/>
            <person name="Ouzari H.I."/>
        </authorList>
    </citation>
    <scope>NUCLEOTIDE SEQUENCE [LARGE SCALE GENOMIC DNA]</scope>
    <source>
        <strain evidence="2 3">KG17-1</strain>
    </source>
</reference>
<organism evidence="2 3">
    <name type="scientific">Teichococcus vastitatis</name>
    <dbReference type="NCBI Taxonomy" id="2307076"/>
    <lineage>
        <taxon>Bacteria</taxon>
        <taxon>Pseudomonadati</taxon>
        <taxon>Pseudomonadota</taxon>
        <taxon>Alphaproteobacteria</taxon>
        <taxon>Acetobacterales</taxon>
        <taxon>Roseomonadaceae</taxon>
        <taxon>Roseomonas</taxon>
    </lineage>
</organism>
<dbReference type="Proteomes" id="UP001201985">
    <property type="component" value="Unassembled WGS sequence"/>
</dbReference>
<keyword evidence="3" id="KW-1185">Reference proteome</keyword>
<gene>
    <name evidence="2" type="ORF">MON41_24880</name>
</gene>
<evidence type="ECO:0008006" key="4">
    <source>
        <dbReference type="Google" id="ProtNLM"/>
    </source>
</evidence>
<proteinExistence type="predicted"/>
<feature type="transmembrane region" description="Helical" evidence="1">
    <location>
        <begin position="6"/>
        <end position="27"/>
    </location>
</feature>
<keyword evidence="1" id="KW-0812">Transmembrane</keyword>
<keyword evidence="1" id="KW-1133">Transmembrane helix</keyword>
<evidence type="ECO:0000313" key="2">
    <source>
        <dbReference type="EMBL" id="MCI0756873.1"/>
    </source>
</evidence>
<sequence>MTQHWWHVAIAWGLAALGFGIMAWLAARRHAAAKRRLALLGPRERRLG</sequence>
<dbReference type="RefSeq" id="WP_157985720.1">
    <property type="nucleotide sequence ID" value="NZ_JALBUU010000125.1"/>
</dbReference>
<evidence type="ECO:0000313" key="3">
    <source>
        <dbReference type="Proteomes" id="UP001201985"/>
    </source>
</evidence>
<keyword evidence="1" id="KW-0472">Membrane</keyword>
<comment type="caution">
    <text evidence="2">The sequence shown here is derived from an EMBL/GenBank/DDBJ whole genome shotgun (WGS) entry which is preliminary data.</text>
</comment>
<protein>
    <recommendedName>
        <fullName evidence="4">Heme exporter protein D</fullName>
    </recommendedName>
</protein>
<evidence type="ECO:0000256" key="1">
    <source>
        <dbReference type="SAM" id="Phobius"/>
    </source>
</evidence>